<evidence type="ECO:0000256" key="1">
    <source>
        <dbReference type="ARBA" id="ARBA00004442"/>
    </source>
</evidence>
<evidence type="ECO:0000256" key="5">
    <source>
        <dbReference type="ARBA" id="ARBA00022692"/>
    </source>
</evidence>
<feature type="coiled-coil region" evidence="8">
    <location>
        <begin position="236"/>
        <end position="333"/>
    </location>
</feature>
<keyword evidence="12" id="KW-1185">Reference proteome</keyword>
<keyword evidence="3" id="KW-0813">Transport</keyword>
<proteinExistence type="inferred from homology"/>
<dbReference type="PANTHER" id="PTHR30026:SF21">
    <property type="entry name" value="SLR1270 PROTEIN"/>
    <property type="match status" value="1"/>
</dbReference>
<keyword evidence="5" id="KW-0812">Transmembrane</keyword>
<dbReference type="GO" id="GO:0009279">
    <property type="term" value="C:cell outer membrane"/>
    <property type="evidence" value="ECO:0007669"/>
    <property type="project" value="UniProtKB-SubCell"/>
</dbReference>
<evidence type="ECO:0000256" key="8">
    <source>
        <dbReference type="SAM" id="Coils"/>
    </source>
</evidence>
<protein>
    <submittedName>
        <fullName evidence="11">Outer membrane efflux protein</fullName>
    </submittedName>
</protein>
<dbReference type="GO" id="GO:0015562">
    <property type="term" value="F:efflux transmembrane transporter activity"/>
    <property type="evidence" value="ECO:0007669"/>
    <property type="project" value="InterPro"/>
</dbReference>
<dbReference type="Pfam" id="PF02321">
    <property type="entry name" value="OEP"/>
    <property type="match status" value="2"/>
</dbReference>
<evidence type="ECO:0000256" key="9">
    <source>
        <dbReference type="SAM" id="MobiDB-lite"/>
    </source>
</evidence>
<feature type="region of interest" description="Disordered" evidence="9">
    <location>
        <begin position="31"/>
        <end position="93"/>
    </location>
</feature>
<dbReference type="EMBL" id="CP021983">
    <property type="protein sequence ID" value="ASC74208.1"/>
    <property type="molecule type" value="Genomic_DNA"/>
</dbReference>
<dbReference type="InterPro" id="IPR051906">
    <property type="entry name" value="TolC-like"/>
</dbReference>
<evidence type="ECO:0000256" key="2">
    <source>
        <dbReference type="ARBA" id="ARBA00007613"/>
    </source>
</evidence>
<comment type="subcellular location">
    <subcellularLocation>
        <location evidence="1">Cell outer membrane</location>
    </subcellularLocation>
</comment>
<dbReference type="AlphaFoldDB" id="A0A1Z3HV70"/>
<dbReference type="GO" id="GO:1990281">
    <property type="term" value="C:efflux pump complex"/>
    <property type="evidence" value="ECO:0007669"/>
    <property type="project" value="TreeGrafter"/>
</dbReference>
<dbReference type="SUPFAM" id="SSF56954">
    <property type="entry name" value="Outer membrane efflux proteins (OEP)"/>
    <property type="match status" value="1"/>
</dbReference>
<dbReference type="OrthoDB" id="501974at2"/>
<dbReference type="KEGG" id="hhg:XM38_051830"/>
<dbReference type="Proteomes" id="UP000191901">
    <property type="component" value="Chromosome"/>
</dbReference>
<evidence type="ECO:0000256" key="3">
    <source>
        <dbReference type="ARBA" id="ARBA00022448"/>
    </source>
</evidence>
<keyword evidence="10" id="KW-0732">Signal</keyword>
<keyword evidence="7" id="KW-0998">Cell outer membrane</keyword>
<organism evidence="11 12">
    <name type="scientific">Halomicronema hongdechloris C2206</name>
    <dbReference type="NCBI Taxonomy" id="1641165"/>
    <lineage>
        <taxon>Bacteria</taxon>
        <taxon>Bacillati</taxon>
        <taxon>Cyanobacteriota</taxon>
        <taxon>Cyanophyceae</taxon>
        <taxon>Nodosilineales</taxon>
        <taxon>Nodosilineaceae</taxon>
        <taxon>Halomicronema</taxon>
    </lineage>
</organism>
<dbReference type="InterPro" id="IPR003423">
    <property type="entry name" value="OMP_efflux"/>
</dbReference>
<gene>
    <name evidence="11" type="ORF">XM38_051830</name>
</gene>
<keyword evidence="4" id="KW-1134">Transmembrane beta strand</keyword>
<name>A0A1Z3HV70_9CYAN</name>
<sequence>MPNRNRPAPLAIVSFSLMATLCPTAGVQAQLMDSDPSSPDVEVEPSTSWRGASEFPPETTSDVLYGSFLAQGEDPPTAPFEADPIPPSSVGETTYPLPAEDADLDYLNPDPNPLLLPTQPEEVEILGTQPLTLEQAVELAYRNNEALQVARLELERSREALREARAALFPDLNLSSDLTARNTTGTSGFSFFGDGFTGGGFTGDGFSTEEEIDTTTQSTLELSYDLYTSGRRAASIRAAEEQVRLQELALERQREQLRLDTINDYYALQEAIEQIRINQAFLEEAERNLRDTELREEVGVGTRFDVLRAEVQAANARQQLVQARSDRRTAQRQLARRLALPPSLDVTTEPVTVAGTWPLSLEKTIVTAFQNRAELEEPLVQRTISEQQQRVARAAVGPQISLFANYSVRETFGDGDSPSDNYSLGARLRWQLYDGGAAGAQADQEERNQEIAETQFSQARNQVRLEVEQAYFSLEANRENIDTARLAVEQAKEALELARLRFNAGVGTQLDVLSAQSDLTEAEGSLVTAILGYNRALAALQRAVSNLEATALTP</sequence>
<evidence type="ECO:0000313" key="11">
    <source>
        <dbReference type="EMBL" id="ASC74208.1"/>
    </source>
</evidence>
<keyword evidence="8" id="KW-0175">Coiled coil</keyword>
<evidence type="ECO:0000256" key="7">
    <source>
        <dbReference type="ARBA" id="ARBA00023237"/>
    </source>
</evidence>
<comment type="similarity">
    <text evidence="2">Belongs to the outer membrane factor (OMF) (TC 1.B.17) family.</text>
</comment>
<evidence type="ECO:0000256" key="4">
    <source>
        <dbReference type="ARBA" id="ARBA00022452"/>
    </source>
</evidence>
<dbReference type="PANTHER" id="PTHR30026">
    <property type="entry name" value="OUTER MEMBRANE PROTEIN TOLC"/>
    <property type="match status" value="1"/>
</dbReference>
<evidence type="ECO:0000256" key="6">
    <source>
        <dbReference type="ARBA" id="ARBA00023136"/>
    </source>
</evidence>
<reference evidence="11 12" key="1">
    <citation type="journal article" date="2016" name="Biochim. Biophys. Acta">
        <title>Characterization of red-shifted phycobilisomes isolated from the chlorophyll f-containing cyanobacterium Halomicronema hongdechloris.</title>
        <authorList>
            <person name="Li Y."/>
            <person name="Lin Y."/>
            <person name="Garvey C.J."/>
            <person name="Birch D."/>
            <person name="Corkery R.W."/>
            <person name="Loughlin P.C."/>
            <person name="Scheer H."/>
            <person name="Willows R.D."/>
            <person name="Chen M."/>
        </authorList>
    </citation>
    <scope>NUCLEOTIDE SEQUENCE [LARGE SCALE GENOMIC DNA]</scope>
    <source>
        <strain evidence="11 12">C2206</strain>
    </source>
</reference>
<evidence type="ECO:0000256" key="10">
    <source>
        <dbReference type="SAM" id="SignalP"/>
    </source>
</evidence>
<feature type="signal peptide" evidence="10">
    <location>
        <begin position="1"/>
        <end position="25"/>
    </location>
</feature>
<dbReference type="Gene3D" id="1.20.1600.10">
    <property type="entry name" value="Outer membrane efflux proteins (OEP)"/>
    <property type="match status" value="1"/>
</dbReference>
<accession>A0A1Z3HV70</accession>
<evidence type="ECO:0000313" key="12">
    <source>
        <dbReference type="Proteomes" id="UP000191901"/>
    </source>
</evidence>
<feature type="chain" id="PRO_5012012135" evidence="10">
    <location>
        <begin position="26"/>
        <end position="554"/>
    </location>
</feature>
<keyword evidence="6" id="KW-0472">Membrane</keyword>
<dbReference type="RefSeq" id="WP_080805266.1">
    <property type="nucleotide sequence ID" value="NZ_CP021983.2"/>
</dbReference>
<feature type="coiled-coil region" evidence="8">
    <location>
        <begin position="442"/>
        <end position="501"/>
    </location>
</feature>
<dbReference type="GO" id="GO:0015288">
    <property type="term" value="F:porin activity"/>
    <property type="evidence" value="ECO:0007669"/>
    <property type="project" value="TreeGrafter"/>
</dbReference>